<dbReference type="EMBL" id="BARU01005874">
    <property type="protein sequence ID" value="GAH42550.1"/>
    <property type="molecule type" value="Genomic_DNA"/>
</dbReference>
<dbReference type="SUPFAM" id="SSF51126">
    <property type="entry name" value="Pectin lyase-like"/>
    <property type="match status" value="1"/>
</dbReference>
<dbReference type="SMART" id="SM00710">
    <property type="entry name" value="PbH1"/>
    <property type="match status" value="6"/>
</dbReference>
<feature type="domain" description="Periplasmic copper-binding protein NosD beta helix" evidence="1">
    <location>
        <begin position="1"/>
        <end position="165"/>
    </location>
</feature>
<dbReference type="Pfam" id="PF05048">
    <property type="entry name" value="NosD"/>
    <property type="match status" value="1"/>
</dbReference>
<reference evidence="2" key="1">
    <citation type="journal article" date="2014" name="Front. Microbiol.">
        <title>High frequency of phylogenetically diverse reductive dehalogenase-homologous genes in deep subseafloor sedimentary metagenomes.</title>
        <authorList>
            <person name="Kawai M."/>
            <person name="Futagami T."/>
            <person name="Toyoda A."/>
            <person name="Takaki Y."/>
            <person name="Nishi S."/>
            <person name="Hori S."/>
            <person name="Arai W."/>
            <person name="Tsubouchi T."/>
            <person name="Morono Y."/>
            <person name="Uchiyama I."/>
            <person name="Ito T."/>
            <person name="Fujiyama A."/>
            <person name="Inagaki F."/>
            <person name="Takami H."/>
        </authorList>
    </citation>
    <scope>NUCLEOTIDE SEQUENCE</scope>
    <source>
        <strain evidence="2">Expedition CK06-06</strain>
    </source>
</reference>
<protein>
    <recommendedName>
        <fullName evidence="1">Periplasmic copper-binding protein NosD beta helix domain-containing protein</fullName>
    </recommendedName>
</protein>
<dbReference type="AlphaFoldDB" id="X1GCM1"/>
<evidence type="ECO:0000313" key="2">
    <source>
        <dbReference type="EMBL" id="GAH42550.1"/>
    </source>
</evidence>
<organism evidence="2">
    <name type="scientific">marine sediment metagenome</name>
    <dbReference type="NCBI Taxonomy" id="412755"/>
    <lineage>
        <taxon>unclassified sequences</taxon>
        <taxon>metagenomes</taxon>
        <taxon>ecological metagenomes</taxon>
    </lineage>
</organism>
<feature type="non-terminal residue" evidence="2">
    <location>
        <position position="1"/>
    </location>
</feature>
<dbReference type="InterPro" id="IPR006626">
    <property type="entry name" value="PbH1"/>
</dbReference>
<dbReference type="InterPro" id="IPR012334">
    <property type="entry name" value="Pectin_lyas_fold"/>
</dbReference>
<gene>
    <name evidence="2" type="ORF">S03H2_11516</name>
</gene>
<sequence length="235" mass="25404">GIFLDESENSIIQTCWITRADPGILVAVHFANETNIKILDNYCFDNKGSGIEANPSGEGCVIKGNHVYDNGVSGILSLNATGGIISNNIIYGNVQYGILAYGNFSDFSGNRVYENGKTGMYFVSINRSTINGNAVYNNEEHGIYIEGHWNVCDGNVCEANDFSNTASFDGIVVAVGDRNVISSNRCTNNDRYEINVKDAICDRNLIHGNVVFGTDHVGTINDNGANTLQADNQAL</sequence>
<comment type="caution">
    <text evidence="2">The sequence shown here is derived from an EMBL/GenBank/DDBJ whole genome shotgun (WGS) entry which is preliminary data.</text>
</comment>
<name>X1GCM1_9ZZZZ</name>
<accession>X1GCM1</accession>
<dbReference type="Gene3D" id="2.160.20.10">
    <property type="entry name" value="Single-stranded right-handed beta-helix, Pectin lyase-like"/>
    <property type="match status" value="2"/>
</dbReference>
<proteinExistence type="predicted"/>
<dbReference type="InterPro" id="IPR007742">
    <property type="entry name" value="NosD_dom"/>
</dbReference>
<dbReference type="InterPro" id="IPR011050">
    <property type="entry name" value="Pectin_lyase_fold/virulence"/>
</dbReference>
<evidence type="ECO:0000259" key="1">
    <source>
        <dbReference type="Pfam" id="PF05048"/>
    </source>
</evidence>